<protein>
    <submittedName>
        <fullName evidence="2">Uncharacterized protein</fullName>
    </submittedName>
</protein>
<keyword evidence="3" id="KW-1185">Reference proteome</keyword>
<dbReference type="PANTHER" id="PTHR10697">
    <property type="entry name" value="MAMMALIAN EPENDYMIN-RELATED PROTEIN 1"/>
    <property type="match status" value="1"/>
</dbReference>
<accession>A0A914A6Q2</accession>
<reference evidence="2" key="1">
    <citation type="submission" date="2022-11" db="UniProtKB">
        <authorList>
            <consortium name="EnsemblMetazoa"/>
        </authorList>
    </citation>
    <scope>IDENTIFICATION</scope>
</reference>
<dbReference type="OMA" id="ANIKPCC"/>
<feature type="signal peptide" evidence="1">
    <location>
        <begin position="1"/>
        <end position="19"/>
    </location>
</feature>
<sequence length="228" mass="25063">MALKLVAFLLLVALATSYAEVKPCCYPDQYEISASTQAGLSHQGHGTGYSVHSTSAVDALDKKVGERGTFYAEDGTPYEFQTIKDYGMGVEYKIDPTHMHCETVKLEGTMTTCVGDNATYSSSSYLGNNALTIDCFIYFFNYVGYVVGQQTVSVTQGDCLPTSYSFSGSLGGGKDKTDILTTTGFYNYVASISDPSKYFEVPDYCALDKAKSSEMWDMLRYKDIPFKF</sequence>
<dbReference type="EnsemblMetazoa" id="XM_038203163.1">
    <property type="protein sequence ID" value="XP_038059091.1"/>
    <property type="gene ID" value="LOC119730327"/>
</dbReference>
<dbReference type="GO" id="GO:0005509">
    <property type="term" value="F:calcium ion binding"/>
    <property type="evidence" value="ECO:0007669"/>
    <property type="project" value="InterPro"/>
</dbReference>
<dbReference type="AlphaFoldDB" id="A0A914A6Q2"/>
<dbReference type="GO" id="GO:0005576">
    <property type="term" value="C:extracellular region"/>
    <property type="evidence" value="ECO:0007669"/>
    <property type="project" value="InterPro"/>
</dbReference>
<dbReference type="GO" id="GO:0007160">
    <property type="term" value="P:cell-matrix adhesion"/>
    <property type="evidence" value="ECO:0007669"/>
    <property type="project" value="InterPro"/>
</dbReference>
<dbReference type="OrthoDB" id="10121020at2759"/>
<dbReference type="PANTHER" id="PTHR10697:SF1">
    <property type="entry name" value="MAMMALIAN EPENDYMIN-RELATED PROTEIN 1"/>
    <property type="match status" value="1"/>
</dbReference>
<feature type="chain" id="PRO_5037701140" evidence="1">
    <location>
        <begin position="20"/>
        <end position="228"/>
    </location>
</feature>
<evidence type="ECO:0000313" key="3">
    <source>
        <dbReference type="Proteomes" id="UP000887568"/>
    </source>
</evidence>
<keyword evidence="1" id="KW-0732">Signal</keyword>
<dbReference type="InterPro" id="IPR001299">
    <property type="entry name" value="Ependymin"/>
</dbReference>
<dbReference type="GeneID" id="119730327"/>
<organism evidence="2 3">
    <name type="scientific">Patiria miniata</name>
    <name type="common">Bat star</name>
    <name type="synonym">Asterina miniata</name>
    <dbReference type="NCBI Taxonomy" id="46514"/>
    <lineage>
        <taxon>Eukaryota</taxon>
        <taxon>Metazoa</taxon>
        <taxon>Echinodermata</taxon>
        <taxon>Eleutherozoa</taxon>
        <taxon>Asterozoa</taxon>
        <taxon>Asteroidea</taxon>
        <taxon>Valvatacea</taxon>
        <taxon>Valvatida</taxon>
        <taxon>Asterinidae</taxon>
        <taxon>Patiria</taxon>
    </lineage>
</organism>
<dbReference type="Pfam" id="PF00811">
    <property type="entry name" value="Ependymin"/>
    <property type="match status" value="1"/>
</dbReference>
<dbReference type="Proteomes" id="UP000887568">
    <property type="component" value="Unplaced"/>
</dbReference>
<dbReference type="RefSeq" id="XP_038059091.1">
    <property type="nucleotide sequence ID" value="XM_038203163.1"/>
</dbReference>
<proteinExistence type="predicted"/>
<evidence type="ECO:0000256" key="1">
    <source>
        <dbReference type="SAM" id="SignalP"/>
    </source>
</evidence>
<name>A0A914A6Q2_PATMI</name>
<dbReference type="GO" id="GO:0005764">
    <property type="term" value="C:lysosome"/>
    <property type="evidence" value="ECO:0007669"/>
    <property type="project" value="TreeGrafter"/>
</dbReference>
<evidence type="ECO:0000313" key="2">
    <source>
        <dbReference type="EnsemblMetazoa" id="XP_038059091.1"/>
    </source>
</evidence>